<evidence type="ECO:0000313" key="6">
    <source>
        <dbReference type="Proteomes" id="UP000318370"/>
    </source>
</evidence>
<feature type="domain" description="SGNH" evidence="3">
    <location>
        <begin position="439"/>
        <end position="681"/>
    </location>
</feature>
<feature type="transmembrane region" description="Helical" evidence="1">
    <location>
        <begin position="37"/>
        <end position="63"/>
    </location>
</feature>
<feature type="transmembrane region" description="Helical" evidence="1">
    <location>
        <begin position="262"/>
        <end position="282"/>
    </location>
</feature>
<keyword evidence="1" id="KW-1133">Transmembrane helix</keyword>
<keyword evidence="1" id="KW-0812">Transmembrane</keyword>
<feature type="transmembrane region" description="Helical" evidence="1">
    <location>
        <begin position="155"/>
        <end position="170"/>
    </location>
</feature>
<dbReference type="RefSeq" id="WP_142463187.1">
    <property type="nucleotide sequence ID" value="NZ_CABGHF010000018.1"/>
</dbReference>
<dbReference type="GO" id="GO:0016020">
    <property type="term" value="C:membrane"/>
    <property type="evidence" value="ECO:0007669"/>
    <property type="project" value="TreeGrafter"/>
</dbReference>
<name>A0A564LAI5_9ENTR</name>
<dbReference type="GO" id="GO:0016747">
    <property type="term" value="F:acyltransferase activity, transferring groups other than amino-acyl groups"/>
    <property type="evidence" value="ECO:0007669"/>
    <property type="project" value="InterPro"/>
</dbReference>
<dbReference type="Pfam" id="PF19040">
    <property type="entry name" value="SGNH"/>
    <property type="match status" value="1"/>
</dbReference>
<feature type="domain" description="Acyltransferase 3" evidence="2">
    <location>
        <begin position="15"/>
        <end position="346"/>
    </location>
</feature>
<dbReference type="Pfam" id="PF01757">
    <property type="entry name" value="Acyl_transf_3"/>
    <property type="match status" value="1"/>
</dbReference>
<feature type="transmembrane region" description="Helical" evidence="1">
    <location>
        <begin position="12"/>
        <end position="31"/>
    </location>
</feature>
<reference evidence="5 6" key="1">
    <citation type="submission" date="2019-07" db="EMBL/GenBank/DDBJ databases">
        <authorList>
            <person name="Brisse S."/>
            <person name="Rodrigues C."/>
            <person name="Thorpe H."/>
        </authorList>
    </citation>
    <scope>NUCLEOTIDE SEQUENCE [LARGE SCALE GENOMIC DNA]</scope>
    <source>
        <strain evidence="5">SB6408</strain>
    </source>
</reference>
<feature type="transmembrane region" description="Helical" evidence="1">
    <location>
        <begin position="209"/>
        <end position="226"/>
    </location>
</feature>
<dbReference type="InterPro" id="IPR050879">
    <property type="entry name" value="Acyltransferase_3"/>
</dbReference>
<sequence length="836" mass="93342">MQYKRIQKDQSQYFPFIDGLRALAVIAVIIYHLNAAWLPGGFVGVDVFFVISGFVVSASITHFKGQGFWRFLAFFYARRIKRIFPALIACLLITGYVSALFIPGSWLSDVNQQTGLFAFVGLSNFILAANGRDYFAPTTEFNPFTHTWSLGVEEQFYLIFPILFVAWLHGQRGRKASAILFAVGLLISLIFSAWESQANPTNAYFLSPGRFWELASGVLLYQLITLNSAEAKRRENWFSGPIALISLAGLFVAFAISTPDNFPMPGAVLAVISTLLLLFSLYKQNSFPWLHRLLGNRYILFFGKTSYSLYLWHWPVFVLFRWTYGLETPLTKALAVALTVVMATLSFYIVETPMRRSKMARQMPGPAIIAVGFCVIAISWWGASAMNARAGKISLSQVSADADLWYPDRGPATPDYPGCRADPQTIIQDGVEVIVFKPEGCVQEKASRYQVLHVIGDSHTLAYAALYKQFAIRNNLEINVYRNGGCPFISFQSERDIDNPQCREQAENSLRALHQRAKPGDVLFLASLRLPRFSDQWVYFGPQGHQQSFFSAQAEENRQRSVDYAIDKLRSFVDQGVHVVFEAPKPIFSLPPFRCSDWFNRSNPICAKGMTMPQDLLQKYRAPVLASYNKVIRALPAVAIWDPFPILCDGPECHVWKNGHSMFFDGDHLSAFGSMTLLPSFSEFMLPKLEKSAQSAASQIPAQGYQFNQPGVPDFLESFAGLSHAEDWGRWSDGNSAPAVVLSFIQPLPKGFTLQVISKGYGPNIGQQARVIVDNEEQRLNLGEQAAEEALHFANHAGAKRIEIIPPYPQSPKDAGESADGRKLGIGLLSIKIIAD</sequence>
<dbReference type="InterPro" id="IPR002656">
    <property type="entry name" value="Acyl_transf_3_dom"/>
</dbReference>
<dbReference type="PANTHER" id="PTHR23028:SF53">
    <property type="entry name" value="ACYL_TRANSF_3 DOMAIN-CONTAINING PROTEIN"/>
    <property type="match status" value="1"/>
</dbReference>
<dbReference type="PANTHER" id="PTHR23028">
    <property type="entry name" value="ACETYLTRANSFERASE"/>
    <property type="match status" value="1"/>
</dbReference>
<protein>
    <submittedName>
        <fullName evidence="5">O-acetyltransferase OatA</fullName>
    </submittedName>
</protein>
<dbReference type="GO" id="GO:0009103">
    <property type="term" value="P:lipopolysaccharide biosynthetic process"/>
    <property type="evidence" value="ECO:0007669"/>
    <property type="project" value="TreeGrafter"/>
</dbReference>
<evidence type="ECO:0000259" key="3">
    <source>
        <dbReference type="Pfam" id="PF19040"/>
    </source>
</evidence>
<organism evidence="5 6">
    <name type="scientific">Klebsiella spallanzanii</name>
    <dbReference type="NCBI Taxonomy" id="2587528"/>
    <lineage>
        <taxon>Bacteria</taxon>
        <taxon>Pseudomonadati</taxon>
        <taxon>Pseudomonadota</taxon>
        <taxon>Gammaproteobacteria</taxon>
        <taxon>Enterobacterales</taxon>
        <taxon>Enterobacteriaceae</taxon>
        <taxon>Klebsiella/Raoultella group</taxon>
        <taxon>Klebsiella</taxon>
    </lineage>
</organism>
<feature type="transmembrane region" description="Helical" evidence="1">
    <location>
        <begin position="363"/>
        <end position="383"/>
    </location>
</feature>
<evidence type="ECO:0000256" key="1">
    <source>
        <dbReference type="SAM" id="Phobius"/>
    </source>
</evidence>
<proteinExistence type="predicted"/>
<feature type="transmembrane region" description="Helical" evidence="1">
    <location>
        <begin position="238"/>
        <end position="256"/>
    </location>
</feature>
<feature type="transmembrane region" description="Helical" evidence="1">
    <location>
        <begin position="294"/>
        <end position="313"/>
    </location>
</feature>
<evidence type="ECO:0000313" key="5">
    <source>
        <dbReference type="EMBL" id="VUS78604.1"/>
    </source>
</evidence>
<feature type="domain" description="DUF7024" evidence="4">
    <location>
        <begin position="694"/>
        <end position="834"/>
    </location>
</feature>
<gene>
    <name evidence="5" type="primary">oatA_1</name>
    <name evidence="5" type="ORF">SB6408_05404</name>
</gene>
<dbReference type="AlphaFoldDB" id="A0A564LAI5"/>
<evidence type="ECO:0000259" key="2">
    <source>
        <dbReference type="Pfam" id="PF01757"/>
    </source>
</evidence>
<feature type="transmembrane region" description="Helical" evidence="1">
    <location>
        <begin position="333"/>
        <end position="351"/>
    </location>
</feature>
<dbReference type="Pfam" id="PF22895">
    <property type="entry name" value="DUF7024"/>
    <property type="match status" value="1"/>
</dbReference>
<dbReference type="Proteomes" id="UP000318370">
    <property type="component" value="Unassembled WGS sequence"/>
</dbReference>
<dbReference type="EMBL" id="CABGHF010000018">
    <property type="protein sequence ID" value="VUS78604.1"/>
    <property type="molecule type" value="Genomic_DNA"/>
</dbReference>
<feature type="transmembrane region" description="Helical" evidence="1">
    <location>
        <begin position="83"/>
        <end position="102"/>
    </location>
</feature>
<accession>A0A564LAI5</accession>
<evidence type="ECO:0000259" key="4">
    <source>
        <dbReference type="Pfam" id="PF22895"/>
    </source>
</evidence>
<keyword evidence="1" id="KW-0472">Membrane</keyword>
<feature type="transmembrane region" description="Helical" evidence="1">
    <location>
        <begin position="177"/>
        <end position="194"/>
    </location>
</feature>
<keyword evidence="5" id="KW-0808">Transferase</keyword>
<dbReference type="InterPro" id="IPR054288">
    <property type="entry name" value="DUF7024"/>
</dbReference>
<dbReference type="InterPro" id="IPR043968">
    <property type="entry name" value="SGNH"/>
</dbReference>